<evidence type="ECO:0000313" key="1">
    <source>
        <dbReference type="EMBL" id="CAD8077036.1"/>
    </source>
</evidence>
<sequence length="255" mass="29546">MDEILYFYDEEEASNINLSQEYFLNSDKNNKIPSTLFSECTIPNERKILSKVLKKVIKTSLCQAMNEFQLIYLAFRQKKRQIYQKNSINLINILVNLFYRQSFETLIEYIQKNVIEFDEDDVIKYNQMLDDNKIIGMEIQPTGNEGQAAEPVELDKLGNSLQNIPVPIGYQQTKRNLKKKTTKIQETLEKSNSQNNKFSLTPLSQSYASISQNQSLTSLQKQNSQEQLAQIQKNKLAQQFKRMGSVQLSGTFKKS</sequence>
<protein>
    <submittedName>
        <fullName evidence="1">Uncharacterized protein</fullName>
    </submittedName>
</protein>
<dbReference type="Proteomes" id="UP000688137">
    <property type="component" value="Unassembled WGS sequence"/>
</dbReference>
<name>A0A8S1MJT1_PARPR</name>
<accession>A0A8S1MJT1</accession>
<gene>
    <name evidence="1" type="ORF">PPRIM_AZ9-3.1.T0570181</name>
</gene>
<comment type="caution">
    <text evidence="1">The sequence shown here is derived from an EMBL/GenBank/DDBJ whole genome shotgun (WGS) entry which is preliminary data.</text>
</comment>
<organism evidence="1 2">
    <name type="scientific">Paramecium primaurelia</name>
    <dbReference type="NCBI Taxonomy" id="5886"/>
    <lineage>
        <taxon>Eukaryota</taxon>
        <taxon>Sar</taxon>
        <taxon>Alveolata</taxon>
        <taxon>Ciliophora</taxon>
        <taxon>Intramacronucleata</taxon>
        <taxon>Oligohymenophorea</taxon>
        <taxon>Peniculida</taxon>
        <taxon>Parameciidae</taxon>
        <taxon>Paramecium</taxon>
    </lineage>
</organism>
<proteinExistence type="predicted"/>
<keyword evidence="2" id="KW-1185">Reference proteome</keyword>
<evidence type="ECO:0000313" key="2">
    <source>
        <dbReference type="Proteomes" id="UP000688137"/>
    </source>
</evidence>
<dbReference type="AlphaFoldDB" id="A0A8S1MJT1"/>
<dbReference type="EMBL" id="CAJJDM010000058">
    <property type="protein sequence ID" value="CAD8077036.1"/>
    <property type="molecule type" value="Genomic_DNA"/>
</dbReference>
<reference evidence="1" key="1">
    <citation type="submission" date="2021-01" db="EMBL/GenBank/DDBJ databases">
        <authorList>
            <consortium name="Genoscope - CEA"/>
            <person name="William W."/>
        </authorList>
    </citation>
    <scope>NUCLEOTIDE SEQUENCE</scope>
</reference>